<keyword evidence="3" id="KW-0677">Repeat</keyword>
<sequence>MTSTKSSRKGFLINSLLEERQRRVGEVDQLDGATMENENEAIDEKGDDEQGDASSDEPLSLVNKTNSPIQSTEEESMPKPIQPTSEPMLEQNGTNFAPSQPFLNVFNKILTANPNNAAPTLANLAQSMEYINRLRMMNPAFHFGTFPTLAKPFGFSFLGAPPMQTFRSLAFNQRAPTLIPPQQLTALNRLICQDPPMNPTNGSESRNSAPSSSGASMNQVRSSNVKKYKCDICEKTFSRSNTLITHKRIHTGEKPFRCEVCSRAFRQPGNLTRHRLTHTTVKPFVCPECDKAFNRASNLHTHMRTHLQASRIHPCSLCAKTFAMKSELKTHFCTGRSI</sequence>
<feature type="region of interest" description="Disordered" evidence="8">
    <location>
        <begin position="1"/>
        <end position="96"/>
    </location>
</feature>
<feature type="domain" description="C2H2-type" evidence="9">
    <location>
        <begin position="284"/>
        <end position="306"/>
    </location>
</feature>
<dbReference type="Pfam" id="PF00096">
    <property type="entry name" value="zf-C2H2"/>
    <property type="match status" value="3"/>
</dbReference>
<dbReference type="FunFam" id="3.30.160.60:FF:002104">
    <property type="entry name" value="Si:ch211-266d19.4"/>
    <property type="match status" value="1"/>
</dbReference>
<comment type="subcellular location">
    <subcellularLocation>
        <location evidence="1">Nucleus</location>
    </subcellularLocation>
</comment>
<dbReference type="PROSITE" id="PS00028">
    <property type="entry name" value="ZINC_FINGER_C2H2_1"/>
    <property type="match status" value="3"/>
</dbReference>
<dbReference type="GO" id="GO:0005634">
    <property type="term" value="C:nucleus"/>
    <property type="evidence" value="ECO:0007669"/>
    <property type="project" value="UniProtKB-SubCell"/>
</dbReference>
<evidence type="ECO:0000313" key="11">
    <source>
        <dbReference type="WBParaSite" id="ACRNAN_scaffold2764.g22271.t1"/>
    </source>
</evidence>
<feature type="domain" description="C2H2-type" evidence="9">
    <location>
        <begin position="256"/>
        <end position="283"/>
    </location>
</feature>
<keyword evidence="6" id="KW-0539">Nucleus</keyword>
<evidence type="ECO:0000256" key="7">
    <source>
        <dbReference type="PROSITE-ProRule" id="PRU00042"/>
    </source>
</evidence>
<dbReference type="InterPro" id="IPR013087">
    <property type="entry name" value="Znf_C2H2_type"/>
</dbReference>
<dbReference type="AlphaFoldDB" id="A0A914DJ51"/>
<dbReference type="Gene3D" id="3.30.160.60">
    <property type="entry name" value="Classic Zinc Finger"/>
    <property type="match status" value="3"/>
</dbReference>
<keyword evidence="10" id="KW-1185">Reference proteome</keyword>
<evidence type="ECO:0000256" key="1">
    <source>
        <dbReference type="ARBA" id="ARBA00004123"/>
    </source>
</evidence>
<feature type="compositionally biased region" description="Low complexity" evidence="8">
    <location>
        <begin position="201"/>
        <end position="216"/>
    </location>
</feature>
<protein>
    <submittedName>
        <fullName evidence="11">C2H2-type domain-containing protein</fullName>
    </submittedName>
</protein>
<evidence type="ECO:0000256" key="8">
    <source>
        <dbReference type="SAM" id="MobiDB-lite"/>
    </source>
</evidence>
<keyword evidence="4 7" id="KW-0863">Zinc-finger</keyword>
<organism evidence="10 11">
    <name type="scientific">Acrobeloides nanus</name>
    <dbReference type="NCBI Taxonomy" id="290746"/>
    <lineage>
        <taxon>Eukaryota</taxon>
        <taxon>Metazoa</taxon>
        <taxon>Ecdysozoa</taxon>
        <taxon>Nematoda</taxon>
        <taxon>Chromadorea</taxon>
        <taxon>Rhabditida</taxon>
        <taxon>Tylenchina</taxon>
        <taxon>Cephalobomorpha</taxon>
        <taxon>Cephaloboidea</taxon>
        <taxon>Cephalobidae</taxon>
        <taxon>Acrobeloides</taxon>
    </lineage>
</organism>
<keyword evidence="5" id="KW-0862">Zinc</keyword>
<dbReference type="PANTHER" id="PTHR16515:SF49">
    <property type="entry name" value="GASTRULA ZINC FINGER PROTEIN XLCGF49.1-LIKE-RELATED"/>
    <property type="match status" value="1"/>
</dbReference>
<dbReference type="GO" id="GO:0010468">
    <property type="term" value="P:regulation of gene expression"/>
    <property type="evidence" value="ECO:0007669"/>
    <property type="project" value="TreeGrafter"/>
</dbReference>
<reference evidence="11" key="1">
    <citation type="submission" date="2022-11" db="UniProtKB">
        <authorList>
            <consortium name="WormBaseParasite"/>
        </authorList>
    </citation>
    <scope>IDENTIFICATION</scope>
</reference>
<evidence type="ECO:0000256" key="5">
    <source>
        <dbReference type="ARBA" id="ARBA00022833"/>
    </source>
</evidence>
<dbReference type="SMART" id="SM00355">
    <property type="entry name" value="ZnF_C2H2"/>
    <property type="match status" value="4"/>
</dbReference>
<evidence type="ECO:0000259" key="9">
    <source>
        <dbReference type="PROSITE" id="PS50157"/>
    </source>
</evidence>
<feature type="domain" description="C2H2-type" evidence="9">
    <location>
        <begin position="313"/>
        <end position="331"/>
    </location>
</feature>
<dbReference type="PANTHER" id="PTHR16515">
    <property type="entry name" value="PR DOMAIN ZINC FINGER PROTEIN"/>
    <property type="match status" value="1"/>
</dbReference>
<feature type="domain" description="C2H2-type" evidence="9">
    <location>
        <begin position="228"/>
        <end position="255"/>
    </location>
</feature>
<dbReference type="SUPFAM" id="SSF57667">
    <property type="entry name" value="beta-beta-alpha zinc fingers"/>
    <property type="match status" value="2"/>
</dbReference>
<dbReference type="InterPro" id="IPR036236">
    <property type="entry name" value="Znf_C2H2_sf"/>
</dbReference>
<dbReference type="FunFam" id="3.30.160.60:FF:001182">
    <property type="entry name" value="Zinc finger, C2H2 type"/>
    <property type="match status" value="2"/>
</dbReference>
<dbReference type="Proteomes" id="UP000887540">
    <property type="component" value="Unplaced"/>
</dbReference>
<evidence type="ECO:0000256" key="6">
    <source>
        <dbReference type="ARBA" id="ARBA00023242"/>
    </source>
</evidence>
<dbReference type="GO" id="GO:0008270">
    <property type="term" value="F:zinc ion binding"/>
    <property type="evidence" value="ECO:0007669"/>
    <property type="project" value="UniProtKB-KW"/>
</dbReference>
<evidence type="ECO:0000256" key="4">
    <source>
        <dbReference type="ARBA" id="ARBA00022771"/>
    </source>
</evidence>
<feature type="compositionally biased region" description="Acidic residues" evidence="8">
    <location>
        <begin position="37"/>
        <end position="55"/>
    </location>
</feature>
<evidence type="ECO:0000313" key="10">
    <source>
        <dbReference type="Proteomes" id="UP000887540"/>
    </source>
</evidence>
<name>A0A914DJ51_9BILA</name>
<keyword evidence="2" id="KW-0479">Metal-binding</keyword>
<feature type="region of interest" description="Disordered" evidence="8">
    <location>
        <begin position="192"/>
        <end position="221"/>
    </location>
</feature>
<proteinExistence type="predicted"/>
<evidence type="ECO:0000256" key="2">
    <source>
        <dbReference type="ARBA" id="ARBA00022723"/>
    </source>
</evidence>
<dbReference type="InterPro" id="IPR050331">
    <property type="entry name" value="Zinc_finger"/>
</dbReference>
<evidence type="ECO:0000256" key="3">
    <source>
        <dbReference type="ARBA" id="ARBA00022737"/>
    </source>
</evidence>
<feature type="compositionally biased region" description="Basic and acidic residues" evidence="8">
    <location>
        <begin position="17"/>
        <end position="26"/>
    </location>
</feature>
<dbReference type="WBParaSite" id="ACRNAN_scaffold2764.g22271.t1">
    <property type="protein sequence ID" value="ACRNAN_scaffold2764.g22271.t1"/>
    <property type="gene ID" value="ACRNAN_scaffold2764.g22271"/>
</dbReference>
<accession>A0A914DJ51</accession>
<dbReference type="PROSITE" id="PS50157">
    <property type="entry name" value="ZINC_FINGER_C2H2_2"/>
    <property type="match status" value="4"/>
</dbReference>
<feature type="compositionally biased region" description="Polar residues" evidence="8">
    <location>
        <begin position="62"/>
        <end position="71"/>
    </location>
</feature>